<keyword evidence="1" id="KW-1133">Transmembrane helix</keyword>
<evidence type="ECO:0000259" key="2">
    <source>
        <dbReference type="Pfam" id="PF22150"/>
    </source>
</evidence>
<feature type="transmembrane region" description="Helical" evidence="1">
    <location>
        <begin position="12"/>
        <end position="35"/>
    </location>
</feature>
<reference evidence="4" key="1">
    <citation type="submission" date="2023-07" db="EMBL/GenBank/DDBJ databases">
        <authorList>
            <person name="de Witt J."/>
        </authorList>
    </citation>
    <scope>NUCLEOTIDE SEQUENCE [LARGE SCALE GENOMIC DNA]</scope>
    <source>
        <strain evidence="4">FZJ</strain>
    </source>
</reference>
<gene>
    <name evidence="3" type="primary">pilV</name>
    <name evidence="3" type="ORF">RED13_002621</name>
</gene>
<keyword evidence="4" id="KW-1185">Reference proteome</keyword>
<evidence type="ECO:0000313" key="3">
    <source>
        <dbReference type="EMBL" id="MDX9688174.1"/>
    </source>
</evidence>
<dbReference type="InterPro" id="IPR013362">
    <property type="entry name" value="Pilus_4_PilV"/>
</dbReference>
<proteinExistence type="predicted"/>
<name>A0ABU5BZG9_9GAMM</name>
<comment type="caution">
    <text evidence="3">The sequence shown here is derived from an EMBL/GenBank/DDBJ whole genome shotgun (WGS) entry which is preliminary data.</text>
</comment>
<keyword evidence="1" id="KW-0812">Transmembrane</keyword>
<dbReference type="InterPro" id="IPR054402">
    <property type="entry name" value="Tt1218-like_dom"/>
</dbReference>
<organism evidence="3 4">
    <name type="scientific">Halopseudomonas formosensis</name>
    <dbReference type="NCBI Taxonomy" id="1002526"/>
    <lineage>
        <taxon>Bacteria</taxon>
        <taxon>Pseudomonadati</taxon>
        <taxon>Pseudomonadota</taxon>
        <taxon>Gammaproteobacteria</taxon>
        <taxon>Pseudomonadales</taxon>
        <taxon>Pseudomonadaceae</taxon>
        <taxon>Halopseudomonas</taxon>
    </lineage>
</organism>
<sequence>MTAFTPTNRQVGVSLIEVLIALLVMTVGVLGFAGLQMTSINQSTSANHRVTAVLIAQDAIERMELNPAARDTYLSDSWTAGTLGDSPSNTCIAGTCDSEAIATWDIAQLTWQAANQLPAGRIEAAECGFNDMTCVAVSWDNQDPAACVSGGINTDIDSNCFVLEVAR</sequence>
<dbReference type="Proteomes" id="UP001281217">
    <property type="component" value="Unassembled WGS sequence"/>
</dbReference>
<feature type="domain" description="Type IV pilin Tt1218-like" evidence="2">
    <location>
        <begin position="35"/>
        <end position="106"/>
    </location>
</feature>
<keyword evidence="1" id="KW-0472">Membrane</keyword>
<evidence type="ECO:0000313" key="4">
    <source>
        <dbReference type="Proteomes" id="UP001281217"/>
    </source>
</evidence>
<dbReference type="Pfam" id="PF22150">
    <property type="entry name" value="Tt1218-like"/>
    <property type="match status" value="1"/>
</dbReference>
<evidence type="ECO:0000256" key="1">
    <source>
        <dbReference type="SAM" id="Phobius"/>
    </source>
</evidence>
<protein>
    <submittedName>
        <fullName evidence="3">Type IV pilus modification protein PilV</fullName>
    </submittedName>
</protein>
<dbReference type="RefSeq" id="WP_320331689.1">
    <property type="nucleotide sequence ID" value="NZ_JAVRDO010000007.1"/>
</dbReference>
<dbReference type="NCBIfam" id="TIGR02523">
    <property type="entry name" value="type_IV_pilV"/>
    <property type="match status" value="1"/>
</dbReference>
<accession>A0ABU5BZG9</accession>
<dbReference type="EMBL" id="JAVRDO010000007">
    <property type="protein sequence ID" value="MDX9688174.1"/>
    <property type="molecule type" value="Genomic_DNA"/>
</dbReference>